<keyword evidence="1" id="KW-0175">Coiled coil</keyword>
<dbReference type="Pfam" id="PF05670">
    <property type="entry name" value="NFACT-R_1"/>
    <property type="match status" value="1"/>
</dbReference>
<evidence type="ECO:0000256" key="1">
    <source>
        <dbReference type="SAM" id="Coils"/>
    </source>
</evidence>
<feature type="coiled-coil region" evidence="1">
    <location>
        <begin position="257"/>
        <end position="284"/>
    </location>
</feature>
<comment type="caution">
    <text evidence="3">The sequence shown here is derived from an EMBL/GenBank/DDBJ whole genome shotgun (WGS) entry which is preliminary data.</text>
</comment>
<sequence>MEGLLINAVLRGFAGRLPARTLGWAFPDEGTAALLVEGLGNLVLRYRPPNPLLTLEPGTLEGEAKTAFQRSLAARAKGRLLEARQLKLDRVVFFGLEGESGFVDTPPTRLVFELTGRNANLLLTTPEGRILTLDREVTQQVNRFRELRPGLAYTPPPPYEKLDPRTAGPADLERLLGLSLGQAASRHLDGLGKELTQELARRAGLTPQTVLAPEHLEPLHRALKSLVERPGERTSLATELRAEWERQEAEALRRPLREALHKRIHTLEARLADYRKALARLDEVPALREKGDVLLAYLHRVPGGAASVTLEDFGGDPLEIALDPALTPAQNAERYYSRARRLEALAERAMELEPRTRAQLEALHREVAALEGASLLELTRRLERRDGPGEGRVGLRLRSPGGFAVWVGRNSKENDFLTRSAHSMDLWFHAQGIPGSHVILRTQGQPAPLPDLLFAARLAAYHSKARGERNVAVDYTAKKNVWRPRKAAPGQVLYTGAKTLFVDAEAPSALSEGVD</sequence>
<dbReference type="Pfam" id="PF05833">
    <property type="entry name" value="NFACT_N"/>
    <property type="match status" value="2"/>
</dbReference>
<reference evidence="3 4" key="1">
    <citation type="submission" date="2018-08" db="EMBL/GenBank/DDBJ databases">
        <title>Meiothermus terrae DSM 26712 genome sequencing project.</title>
        <authorList>
            <person name="Da Costa M.S."/>
            <person name="Albuquerque L."/>
            <person name="Raposo P."/>
            <person name="Froufe H.J.C."/>
            <person name="Barroso C.S."/>
            <person name="Egas C."/>
        </authorList>
    </citation>
    <scope>NUCLEOTIDE SEQUENCE [LARGE SCALE GENOMIC DNA]</scope>
    <source>
        <strain evidence="3 4">DSM 26712</strain>
    </source>
</reference>
<dbReference type="GO" id="GO:0072344">
    <property type="term" value="P:rescue of stalled ribosome"/>
    <property type="evidence" value="ECO:0007669"/>
    <property type="project" value="TreeGrafter"/>
</dbReference>
<dbReference type="EMBL" id="QXDL01000283">
    <property type="protein sequence ID" value="RIH77593.1"/>
    <property type="molecule type" value="Genomic_DNA"/>
</dbReference>
<proteinExistence type="predicted"/>
<name>A0A399E226_9DEIN</name>
<dbReference type="PANTHER" id="PTHR15239">
    <property type="entry name" value="NUCLEAR EXPORT MEDIATOR FACTOR NEMF"/>
    <property type="match status" value="1"/>
</dbReference>
<evidence type="ECO:0000259" key="2">
    <source>
        <dbReference type="Pfam" id="PF05670"/>
    </source>
</evidence>
<organism evidence="3 4">
    <name type="scientific">Calidithermus terrae</name>
    <dbReference type="NCBI Taxonomy" id="1408545"/>
    <lineage>
        <taxon>Bacteria</taxon>
        <taxon>Thermotogati</taxon>
        <taxon>Deinococcota</taxon>
        <taxon>Deinococci</taxon>
        <taxon>Thermales</taxon>
        <taxon>Thermaceae</taxon>
        <taxon>Calidithermus</taxon>
    </lineage>
</organism>
<dbReference type="InterPro" id="IPR008532">
    <property type="entry name" value="NFACT_RNA-bd"/>
</dbReference>
<dbReference type="InterPro" id="IPR051608">
    <property type="entry name" value="RQC_Subunit_NEMF"/>
</dbReference>
<dbReference type="GO" id="GO:0000049">
    <property type="term" value="F:tRNA binding"/>
    <property type="evidence" value="ECO:0007669"/>
    <property type="project" value="TreeGrafter"/>
</dbReference>
<protein>
    <recommendedName>
        <fullName evidence="2">NFACT RNA-binding domain-containing protein</fullName>
    </recommendedName>
</protein>
<dbReference type="GO" id="GO:0043023">
    <property type="term" value="F:ribosomal large subunit binding"/>
    <property type="evidence" value="ECO:0007669"/>
    <property type="project" value="TreeGrafter"/>
</dbReference>
<evidence type="ECO:0000313" key="4">
    <source>
        <dbReference type="Proteomes" id="UP000265715"/>
    </source>
</evidence>
<dbReference type="RefSeq" id="WP_119316612.1">
    <property type="nucleotide sequence ID" value="NZ_QXDL01000283.1"/>
</dbReference>
<keyword evidence="4" id="KW-1185">Reference proteome</keyword>
<accession>A0A399E226</accession>
<dbReference type="OrthoDB" id="9766163at2"/>
<feature type="domain" description="NFACT RNA-binding" evidence="2">
    <location>
        <begin position="399"/>
        <end position="496"/>
    </location>
</feature>
<dbReference type="Proteomes" id="UP000265715">
    <property type="component" value="Unassembled WGS sequence"/>
</dbReference>
<dbReference type="GO" id="GO:1990112">
    <property type="term" value="C:RQC complex"/>
    <property type="evidence" value="ECO:0007669"/>
    <property type="project" value="TreeGrafter"/>
</dbReference>
<dbReference type="AlphaFoldDB" id="A0A399E226"/>
<evidence type="ECO:0000313" key="3">
    <source>
        <dbReference type="EMBL" id="RIH77593.1"/>
    </source>
</evidence>
<dbReference type="Gene3D" id="2.30.310.10">
    <property type="entry name" value="ibrinogen binding protein from staphylococcus aureus domain"/>
    <property type="match status" value="1"/>
</dbReference>
<gene>
    <name evidence="3" type="ORF">Mterra_03753</name>
</gene>
<dbReference type="PANTHER" id="PTHR15239:SF6">
    <property type="entry name" value="RIBOSOME QUALITY CONTROL COMPLEX SUBUNIT NEMF"/>
    <property type="match status" value="1"/>
</dbReference>